<evidence type="ECO:0000313" key="3">
    <source>
        <dbReference type="EMBL" id="VFK12283.1"/>
    </source>
</evidence>
<name>A0A450W5F3_9GAMM</name>
<dbReference type="InterPro" id="IPR002104">
    <property type="entry name" value="Integrase_catalytic"/>
</dbReference>
<reference evidence="3" key="1">
    <citation type="submission" date="2019-02" db="EMBL/GenBank/DDBJ databases">
        <authorList>
            <person name="Gruber-Vodicka R. H."/>
            <person name="Seah K. B. B."/>
        </authorList>
    </citation>
    <scope>NUCLEOTIDE SEQUENCE</scope>
    <source>
        <strain evidence="3">BECK_S313</strain>
    </source>
</reference>
<dbReference type="GO" id="GO:0003677">
    <property type="term" value="F:DNA binding"/>
    <property type="evidence" value="ECO:0007669"/>
    <property type="project" value="InterPro"/>
</dbReference>
<protein>
    <submittedName>
        <fullName evidence="3">Phage integrase family protein</fullName>
    </submittedName>
</protein>
<dbReference type="AlphaFoldDB" id="A0A450W5F3"/>
<dbReference type="Pfam" id="PF00589">
    <property type="entry name" value="Phage_integrase"/>
    <property type="match status" value="1"/>
</dbReference>
<dbReference type="EMBL" id="CAADFK010000033">
    <property type="protein sequence ID" value="VFK12283.1"/>
    <property type="molecule type" value="Genomic_DNA"/>
</dbReference>
<accession>A0A450W5F3</accession>
<feature type="domain" description="Tyr recombinase" evidence="2">
    <location>
        <begin position="1"/>
        <end position="48"/>
    </location>
</feature>
<dbReference type="GO" id="GO:0006310">
    <property type="term" value="P:DNA recombination"/>
    <property type="evidence" value="ECO:0007669"/>
    <property type="project" value="UniProtKB-KW"/>
</dbReference>
<sequence>MLRHTCATHLLDAGVDMRYVQKLLGHQSITTTEIYTHVDKSKLKELVRRNFMRG</sequence>
<evidence type="ECO:0000259" key="2">
    <source>
        <dbReference type="PROSITE" id="PS51898"/>
    </source>
</evidence>
<keyword evidence="1" id="KW-0233">DNA recombination</keyword>
<dbReference type="InterPro" id="IPR013762">
    <property type="entry name" value="Integrase-like_cat_sf"/>
</dbReference>
<dbReference type="SUPFAM" id="SSF56349">
    <property type="entry name" value="DNA breaking-rejoining enzymes"/>
    <property type="match status" value="1"/>
</dbReference>
<dbReference type="Gene3D" id="1.10.443.10">
    <property type="entry name" value="Intergrase catalytic core"/>
    <property type="match status" value="1"/>
</dbReference>
<dbReference type="InterPro" id="IPR011010">
    <property type="entry name" value="DNA_brk_join_enz"/>
</dbReference>
<evidence type="ECO:0000256" key="1">
    <source>
        <dbReference type="ARBA" id="ARBA00023172"/>
    </source>
</evidence>
<gene>
    <name evidence="3" type="ORF">BECKLPF1236B_GA0070989_10338</name>
</gene>
<dbReference type="GO" id="GO:0015074">
    <property type="term" value="P:DNA integration"/>
    <property type="evidence" value="ECO:0007669"/>
    <property type="project" value="InterPro"/>
</dbReference>
<organism evidence="3">
    <name type="scientific">Candidatus Kentrum sp. LPFa</name>
    <dbReference type="NCBI Taxonomy" id="2126335"/>
    <lineage>
        <taxon>Bacteria</taxon>
        <taxon>Pseudomonadati</taxon>
        <taxon>Pseudomonadota</taxon>
        <taxon>Gammaproteobacteria</taxon>
        <taxon>Candidatus Kentrum</taxon>
    </lineage>
</organism>
<dbReference type="PROSITE" id="PS51898">
    <property type="entry name" value="TYR_RECOMBINASE"/>
    <property type="match status" value="1"/>
</dbReference>
<proteinExistence type="predicted"/>